<organism evidence="1 2">
    <name type="scientific">Exilibacterium tricleocarpae</name>
    <dbReference type="NCBI Taxonomy" id="2591008"/>
    <lineage>
        <taxon>Bacteria</taxon>
        <taxon>Pseudomonadati</taxon>
        <taxon>Pseudomonadota</taxon>
        <taxon>Gammaproteobacteria</taxon>
        <taxon>Cellvibrionales</taxon>
        <taxon>Cellvibrionaceae</taxon>
        <taxon>Exilibacterium</taxon>
    </lineage>
</organism>
<dbReference type="PANTHER" id="PTHR30105:SF2">
    <property type="entry name" value="DIVERGENT POLYSACCHARIDE DEACETYLASE SUPERFAMILY"/>
    <property type="match status" value="1"/>
</dbReference>
<dbReference type="AlphaFoldDB" id="A0A545SLY9"/>
<comment type="caution">
    <text evidence="1">The sequence shown here is derived from an EMBL/GenBank/DDBJ whole genome shotgun (WGS) entry which is preliminary data.</text>
</comment>
<dbReference type="CDD" id="cd10936">
    <property type="entry name" value="CE4_DAC2"/>
    <property type="match status" value="1"/>
</dbReference>
<sequence>MERSAYFRPAAATRYQGGPRGGRAVNLILPAPSSLRRRWLGIAFAALLSTSCPATAARIAIIIDDIGYHLGTGLRAARFPAQLTLAVLPHSPNGASLAQEGHSHGKEIMLHAPMSSLQDLPLDTGALTDQMDRSTFTATLAANLAAVPYISGVNNHMGSRLTQATEPMDWLMLTLKQRRLYFVDSRTSAASRAFDIARDHRLPSLQRDVFLDNQRDITYISAQFARLITIAKANGQALAIGHPYTETLDVLARELVSLQQHGVELVPVSALLAPPRPTRNEAPVIKIRHYR</sequence>
<evidence type="ECO:0000313" key="2">
    <source>
        <dbReference type="Proteomes" id="UP000319732"/>
    </source>
</evidence>
<dbReference type="GO" id="GO:0005975">
    <property type="term" value="P:carbohydrate metabolic process"/>
    <property type="evidence" value="ECO:0007669"/>
    <property type="project" value="InterPro"/>
</dbReference>
<protein>
    <submittedName>
        <fullName evidence="1">Divergent polysaccharide deacetylase family protein</fullName>
    </submittedName>
</protein>
<dbReference type="InterPro" id="IPR011330">
    <property type="entry name" value="Glyco_hydro/deAcase_b/a-brl"/>
</dbReference>
<dbReference type="EMBL" id="VHSG01000045">
    <property type="protein sequence ID" value="TQV65989.1"/>
    <property type="molecule type" value="Genomic_DNA"/>
</dbReference>
<keyword evidence="2" id="KW-1185">Reference proteome</keyword>
<dbReference type="InterPro" id="IPR006837">
    <property type="entry name" value="Divergent_DAC"/>
</dbReference>
<reference evidence="1 2" key="1">
    <citation type="submission" date="2019-06" db="EMBL/GenBank/DDBJ databases">
        <title>Whole genome sequence for Cellvibrionaceae sp. R142.</title>
        <authorList>
            <person name="Wang G."/>
        </authorList>
    </citation>
    <scope>NUCLEOTIDE SEQUENCE [LARGE SCALE GENOMIC DNA]</scope>
    <source>
        <strain evidence="1 2">R142</strain>
    </source>
</reference>
<evidence type="ECO:0000313" key="1">
    <source>
        <dbReference type="EMBL" id="TQV65989.1"/>
    </source>
</evidence>
<proteinExistence type="predicted"/>
<dbReference type="Pfam" id="PF04748">
    <property type="entry name" value="Polysacc_deac_2"/>
    <property type="match status" value="1"/>
</dbReference>
<dbReference type="SUPFAM" id="SSF88713">
    <property type="entry name" value="Glycoside hydrolase/deacetylase"/>
    <property type="match status" value="1"/>
</dbReference>
<gene>
    <name evidence="1" type="ORF">FKG94_27745</name>
</gene>
<dbReference type="Proteomes" id="UP000319732">
    <property type="component" value="Unassembled WGS sequence"/>
</dbReference>
<dbReference type="PANTHER" id="PTHR30105">
    <property type="entry name" value="UNCHARACTERIZED YIBQ-RELATED"/>
    <property type="match status" value="1"/>
</dbReference>
<dbReference type="Gene3D" id="3.20.20.370">
    <property type="entry name" value="Glycoside hydrolase/deacetylase"/>
    <property type="match status" value="1"/>
</dbReference>
<accession>A0A545SLY9</accession>
<dbReference type="OrthoDB" id="9784811at2"/>
<name>A0A545SLY9_9GAMM</name>